<reference evidence="1" key="1">
    <citation type="submission" date="2024-02" db="EMBL/GenBank/DDBJ databases">
        <authorList>
            <consortium name="ELIXIR-Norway"/>
            <consortium name="Elixir Norway"/>
        </authorList>
    </citation>
    <scope>NUCLEOTIDE SEQUENCE</scope>
</reference>
<proteinExistence type="predicted"/>
<evidence type="ECO:0000313" key="2">
    <source>
        <dbReference type="Proteomes" id="UP001497444"/>
    </source>
</evidence>
<dbReference type="EMBL" id="OZ020110">
    <property type="protein sequence ID" value="CAK9262782.1"/>
    <property type="molecule type" value="Genomic_DNA"/>
</dbReference>
<gene>
    <name evidence="1" type="ORF">CSSPJE1EN1_LOCUS8260</name>
</gene>
<protein>
    <submittedName>
        <fullName evidence="1">Uncharacterized protein</fullName>
    </submittedName>
</protein>
<evidence type="ECO:0000313" key="1">
    <source>
        <dbReference type="EMBL" id="CAK9262782.1"/>
    </source>
</evidence>
<sequence length="91" mass="10286">MDERYLEELASVWIPHPNNAVKVKALYPRDISVFGSKRRGRSTALHAAVMAMKEAREDSVERGSFCSAADALHLVAETQQLAWKRNVRISF</sequence>
<keyword evidence="2" id="KW-1185">Reference proteome</keyword>
<accession>A0ABP0WB83</accession>
<name>A0ABP0WB83_9BRYO</name>
<organism evidence="1 2">
    <name type="scientific">Sphagnum jensenii</name>
    <dbReference type="NCBI Taxonomy" id="128206"/>
    <lineage>
        <taxon>Eukaryota</taxon>
        <taxon>Viridiplantae</taxon>
        <taxon>Streptophyta</taxon>
        <taxon>Embryophyta</taxon>
        <taxon>Bryophyta</taxon>
        <taxon>Sphagnophytina</taxon>
        <taxon>Sphagnopsida</taxon>
        <taxon>Sphagnales</taxon>
        <taxon>Sphagnaceae</taxon>
        <taxon>Sphagnum</taxon>
    </lineage>
</organism>
<dbReference type="Proteomes" id="UP001497444">
    <property type="component" value="Chromosome 15"/>
</dbReference>